<dbReference type="OrthoDB" id="5291587at2"/>
<feature type="domain" description="TnsA endonuclease C-terminal" evidence="1">
    <location>
        <begin position="168"/>
        <end position="251"/>
    </location>
</feature>
<accession>A0A179BH63</accession>
<evidence type="ECO:0000259" key="2">
    <source>
        <dbReference type="Pfam" id="PF08722"/>
    </source>
</evidence>
<dbReference type="InterPro" id="IPR014832">
    <property type="entry name" value="TnsA_C"/>
</dbReference>
<dbReference type="Proteomes" id="UP000078302">
    <property type="component" value="Unassembled WGS sequence"/>
</dbReference>
<dbReference type="InterPro" id="IPR014833">
    <property type="entry name" value="TnsA_N"/>
</dbReference>
<dbReference type="Pfam" id="PF08721">
    <property type="entry name" value="Tn7_Tnp_TnsA_C"/>
    <property type="match status" value="1"/>
</dbReference>
<dbReference type="CDD" id="cd22362">
    <property type="entry name" value="TnsA_endonuclease-like"/>
    <property type="match status" value="1"/>
</dbReference>
<feature type="domain" description="TnsA endonuclease N-terminal" evidence="2">
    <location>
        <begin position="74"/>
        <end position="166"/>
    </location>
</feature>
<sequence>MARRRYAFDEGKIARFQKEGRGRGRGTSYKPWLTIQDVASHGRSHRIAGIKTGRVHHFLSDIERDAFYQFDWADTVTDIREQYPLDREYTRRIAADLDIKHPRDAATEIVMTTDFLVDIAYEGKLRQLARAVKPASELEKPRVIDKLEIERRYWVQQGVDWGIITERDIPEAMVTNIAWLHPYITLDQLTEPYEGYYQEKARLLLRALSFHPAITLRQFCLAMDQKLAMHVGDSLLLIRHLLARKVISCPMDTAITDTWPLRQFQVPTDESRRASG</sequence>
<dbReference type="AlphaFoldDB" id="A0A179BH63"/>
<dbReference type="SUPFAM" id="SSF52980">
    <property type="entry name" value="Restriction endonuclease-like"/>
    <property type="match status" value="1"/>
</dbReference>
<dbReference type="InterPro" id="IPR011335">
    <property type="entry name" value="Restrct_endonuc-II-like"/>
</dbReference>
<protein>
    <submittedName>
        <fullName evidence="3">Transposase</fullName>
    </submittedName>
</protein>
<dbReference type="GO" id="GO:0003676">
    <property type="term" value="F:nucleic acid binding"/>
    <property type="evidence" value="ECO:0007669"/>
    <property type="project" value="InterPro"/>
</dbReference>
<evidence type="ECO:0000259" key="1">
    <source>
        <dbReference type="Pfam" id="PF08721"/>
    </source>
</evidence>
<dbReference type="InterPro" id="IPR011856">
    <property type="entry name" value="tRNA_endonuc-like_dom_sf"/>
</dbReference>
<organism evidence="3 4">
    <name type="scientific">Acidithiobacillus ferrooxidans</name>
    <name type="common">Thiobacillus ferrooxidans</name>
    <dbReference type="NCBI Taxonomy" id="920"/>
    <lineage>
        <taxon>Bacteria</taxon>
        <taxon>Pseudomonadati</taxon>
        <taxon>Pseudomonadota</taxon>
        <taxon>Acidithiobacillia</taxon>
        <taxon>Acidithiobacillales</taxon>
        <taxon>Acidithiobacillaceae</taxon>
        <taxon>Acidithiobacillus</taxon>
    </lineage>
</organism>
<dbReference type="Gene3D" id="1.10.10.10">
    <property type="entry name" value="Winged helix-like DNA-binding domain superfamily/Winged helix DNA-binding domain"/>
    <property type="match status" value="1"/>
</dbReference>
<evidence type="ECO:0000313" key="3">
    <source>
        <dbReference type="EMBL" id="OAP90364.1"/>
    </source>
</evidence>
<dbReference type="InterPro" id="IPR036388">
    <property type="entry name" value="WH-like_DNA-bd_sf"/>
</dbReference>
<dbReference type="Pfam" id="PF08722">
    <property type="entry name" value="Tn7_TnsA-like_N"/>
    <property type="match status" value="1"/>
</dbReference>
<comment type="caution">
    <text evidence="3">The sequence shown here is derived from an EMBL/GenBank/DDBJ whole genome shotgun (WGS) entry which is preliminary data.</text>
</comment>
<reference evidence="3 4" key="1">
    <citation type="submission" date="2016-04" db="EMBL/GenBank/DDBJ databases">
        <title>Acidithiobacillus ferrooxidans genome sequencing and assembly.</title>
        <authorList>
            <person name="Zhou Z."/>
        </authorList>
    </citation>
    <scope>NUCLEOTIDE SEQUENCE [LARGE SCALE GENOMIC DNA]</scope>
    <source>
        <strain evidence="3 4">BY0502</strain>
    </source>
</reference>
<keyword evidence="4" id="KW-1185">Reference proteome</keyword>
<evidence type="ECO:0000313" key="4">
    <source>
        <dbReference type="Proteomes" id="UP000078302"/>
    </source>
</evidence>
<proteinExistence type="predicted"/>
<dbReference type="RefSeq" id="WP_064219373.1">
    <property type="nucleotide sequence ID" value="NZ_LVXZ01000117.1"/>
</dbReference>
<dbReference type="EMBL" id="LVXZ01000117">
    <property type="protein sequence ID" value="OAP90364.1"/>
    <property type="molecule type" value="Genomic_DNA"/>
</dbReference>
<gene>
    <name evidence="3" type="ORF">A4H96_09520</name>
</gene>
<dbReference type="Gene3D" id="3.40.1350.10">
    <property type="match status" value="1"/>
</dbReference>
<name>A0A179BH63_ACIFR</name>